<dbReference type="RefSeq" id="WP_347327298.1">
    <property type="nucleotide sequence ID" value="NZ_JBCGUH010000024.1"/>
</dbReference>
<dbReference type="Proteomes" id="UP001597233">
    <property type="component" value="Unassembled WGS sequence"/>
</dbReference>
<evidence type="ECO:0000313" key="6">
    <source>
        <dbReference type="Proteomes" id="UP001597233"/>
    </source>
</evidence>
<dbReference type="PANTHER" id="PTHR43792">
    <property type="entry name" value="GNAT FAMILY, PUTATIVE (AFU_ORTHOLOGUE AFUA_3G00765)-RELATED-RELATED"/>
    <property type="match status" value="1"/>
</dbReference>
<evidence type="ECO:0000256" key="1">
    <source>
        <dbReference type="ARBA" id="ARBA00022679"/>
    </source>
</evidence>
<dbReference type="PANTHER" id="PTHR43792:SF8">
    <property type="entry name" value="[RIBOSOMAL PROTEIN US5]-ALANINE N-ACETYLTRANSFERASE"/>
    <property type="match status" value="1"/>
</dbReference>
<dbReference type="InterPro" id="IPR051531">
    <property type="entry name" value="N-acetyltransferase"/>
</dbReference>
<keyword evidence="1" id="KW-0808">Transferase</keyword>
<dbReference type="InterPro" id="IPR016181">
    <property type="entry name" value="Acyl_CoA_acyltransferase"/>
</dbReference>
<protein>
    <submittedName>
        <fullName evidence="5">GNAT family protein</fullName>
    </submittedName>
</protein>
<organism evidence="5 6">
    <name type="scientific">Paenibacillus wenxiniae</name>
    <dbReference type="NCBI Taxonomy" id="1636843"/>
    <lineage>
        <taxon>Bacteria</taxon>
        <taxon>Bacillati</taxon>
        <taxon>Bacillota</taxon>
        <taxon>Bacilli</taxon>
        <taxon>Bacillales</taxon>
        <taxon>Paenibacillaceae</taxon>
        <taxon>Paenibacillus</taxon>
    </lineage>
</organism>
<comment type="similarity">
    <text evidence="3">Belongs to the acetyltransferase family. RimJ subfamily.</text>
</comment>
<evidence type="ECO:0000256" key="2">
    <source>
        <dbReference type="ARBA" id="ARBA00023315"/>
    </source>
</evidence>
<dbReference type="InterPro" id="IPR000182">
    <property type="entry name" value="GNAT_dom"/>
</dbReference>
<dbReference type="PROSITE" id="PS51186">
    <property type="entry name" value="GNAT"/>
    <property type="match status" value="1"/>
</dbReference>
<comment type="caution">
    <text evidence="5">The sequence shown here is derived from an EMBL/GenBank/DDBJ whole genome shotgun (WGS) entry which is preliminary data.</text>
</comment>
<sequence>MPIHLQDVNKQIYVRLLKPEDAEALLHMRLQSRHDNQRYEPQYPDEFFTRASQLDLLYRRHQEAAEDRGYLFGIFLQQDDTLIGTISISHIVRGVGQFAELGYSLSSAYQGHGYMTAGVRLVLAYCFRSLGLHRIQAGIIPDNTSSRRVLEKCGFQPEGIARKLVKINGCWEDHQIYALLAEDTDYTSV</sequence>
<feature type="domain" description="N-acetyltransferase" evidence="4">
    <location>
        <begin position="12"/>
        <end position="182"/>
    </location>
</feature>
<accession>A0ABW4RHF7</accession>
<reference evidence="6" key="1">
    <citation type="journal article" date="2019" name="Int. J. Syst. Evol. Microbiol.">
        <title>The Global Catalogue of Microorganisms (GCM) 10K type strain sequencing project: providing services to taxonomists for standard genome sequencing and annotation.</title>
        <authorList>
            <consortium name="The Broad Institute Genomics Platform"/>
            <consortium name="The Broad Institute Genome Sequencing Center for Infectious Disease"/>
            <person name="Wu L."/>
            <person name="Ma J."/>
        </authorList>
    </citation>
    <scope>NUCLEOTIDE SEQUENCE [LARGE SCALE GENOMIC DNA]</scope>
    <source>
        <strain evidence="6">CCUG 54950</strain>
    </source>
</reference>
<evidence type="ECO:0000313" key="5">
    <source>
        <dbReference type="EMBL" id="MFD1885598.1"/>
    </source>
</evidence>
<proteinExistence type="inferred from homology"/>
<gene>
    <name evidence="5" type="ORF">ACFSC9_08665</name>
</gene>
<dbReference type="Gene3D" id="3.40.630.30">
    <property type="match status" value="1"/>
</dbReference>
<keyword evidence="2" id="KW-0012">Acyltransferase</keyword>
<name>A0ABW4RHF7_9BACL</name>
<dbReference type="SUPFAM" id="SSF55729">
    <property type="entry name" value="Acyl-CoA N-acyltransferases (Nat)"/>
    <property type="match status" value="1"/>
</dbReference>
<dbReference type="Pfam" id="PF13302">
    <property type="entry name" value="Acetyltransf_3"/>
    <property type="match status" value="1"/>
</dbReference>
<evidence type="ECO:0000256" key="3">
    <source>
        <dbReference type="ARBA" id="ARBA00038502"/>
    </source>
</evidence>
<evidence type="ECO:0000259" key="4">
    <source>
        <dbReference type="PROSITE" id="PS51186"/>
    </source>
</evidence>
<dbReference type="EMBL" id="JBHUEH010000012">
    <property type="protein sequence ID" value="MFD1885598.1"/>
    <property type="molecule type" value="Genomic_DNA"/>
</dbReference>
<keyword evidence="6" id="KW-1185">Reference proteome</keyword>